<dbReference type="SUPFAM" id="SSF52980">
    <property type="entry name" value="Restriction endonuclease-like"/>
    <property type="match status" value="1"/>
</dbReference>
<proteinExistence type="predicted"/>
<gene>
    <name evidence="2" type="ORF">Osc7112_5165</name>
</gene>
<dbReference type="InterPro" id="IPR012296">
    <property type="entry name" value="Nuclease_put_TT1808"/>
</dbReference>
<evidence type="ECO:0000313" key="2">
    <source>
        <dbReference type="EMBL" id="AFZ09419.1"/>
    </source>
</evidence>
<evidence type="ECO:0000313" key="3">
    <source>
        <dbReference type="Proteomes" id="UP000010478"/>
    </source>
</evidence>
<feature type="domain" description="Putative restriction endonuclease" evidence="1">
    <location>
        <begin position="35"/>
        <end position="194"/>
    </location>
</feature>
<dbReference type="Pfam" id="PF05685">
    <property type="entry name" value="Uma2"/>
    <property type="match status" value="1"/>
</dbReference>
<sequence>MTTSLTDREDLQIKSGSPSTRLTVADLEQVQGILCEAHLDYQLELVDGKIIVMGPSDIVSSEIGAEFGRLLGNWVKPRKLGRVFESSGGFILPNSDLRAPDVSFVIADRLKQSKRHFAELVPDLVVEIKSQSDRLKPLREKILSFIELGAKVGILIDPDKRTVTIYTPTAEPVVLRDGDMISIPELLPGWEVAVTELWPIDFE</sequence>
<accession>K9VPD5</accession>
<dbReference type="KEGG" id="oni:Osc7112_5165"/>
<dbReference type="eggNOG" id="COG4636">
    <property type="taxonomic scope" value="Bacteria"/>
</dbReference>
<dbReference type="InterPro" id="IPR008538">
    <property type="entry name" value="Uma2"/>
</dbReference>
<dbReference type="RefSeq" id="WP_015178643.1">
    <property type="nucleotide sequence ID" value="NC_019729.1"/>
</dbReference>
<dbReference type="AlphaFoldDB" id="K9VPD5"/>
<protein>
    <recommendedName>
        <fullName evidence="1">Putative restriction endonuclease domain-containing protein</fullName>
    </recommendedName>
</protein>
<dbReference type="CDD" id="cd06260">
    <property type="entry name" value="DUF820-like"/>
    <property type="match status" value="1"/>
</dbReference>
<dbReference type="Proteomes" id="UP000010478">
    <property type="component" value="Chromosome"/>
</dbReference>
<dbReference type="EMBL" id="CP003614">
    <property type="protein sequence ID" value="AFZ09419.1"/>
    <property type="molecule type" value="Genomic_DNA"/>
</dbReference>
<organism evidence="2 3">
    <name type="scientific">Phormidium nigroviride PCC 7112</name>
    <dbReference type="NCBI Taxonomy" id="179408"/>
    <lineage>
        <taxon>Bacteria</taxon>
        <taxon>Bacillati</taxon>
        <taxon>Cyanobacteriota</taxon>
        <taxon>Cyanophyceae</taxon>
        <taxon>Oscillatoriophycideae</taxon>
        <taxon>Oscillatoriales</taxon>
        <taxon>Oscillatoriaceae</taxon>
        <taxon>Phormidium</taxon>
    </lineage>
</organism>
<name>K9VPD5_9CYAN</name>
<dbReference type="HOGENOM" id="CLU_076312_3_1_3"/>
<dbReference type="PANTHER" id="PTHR34107">
    <property type="entry name" value="SLL0198 PROTEIN-RELATED"/>
    <property type="match status" value="1"/>
</dbReference>
<dbReference type="Gene3D" id="3.90.1570.10">
    <property type="entry name" value="tt1808, chain A"/>
    <property type="match status" value="1"/>
</dbReference>
<reference evidence="2 3" key="1">
    <citation type="submission" date="2012-05" db="EMBL/GenBank/DDBJ databases">
        <title>Finished chromosome of genome of Oscillatoria sp. PCC 7112.</title>
        <authorList>
            <consortium name="US DOE Joint Genome Institute"/>
            <person name="Gugger M."/>
            <person name="Coursin T."/>
            <person name="Rippka R."/>
            <person name="Tandeau De Marsac N."/>
            <person name="Huntemann M."/>
            <person name="Wei C.-L."/>
            <person name="Han J."/>
            <person name="Detter J.C."/>
            <person name="Han C."/>
            <person name="Tapia R."/>
            <person name="Davenport K."/>
            <person name="Daligault H."/>
            <person name="Erkkila T."/>
            <person name="Gu W."/>
            <person name="Munk A.C.C."/>
            <person name="Teshima H."/>
            <person name="Xu Y."/>
            <person name="Chain P."/>
            <person name="Chen A."/>
            <person name="Krypides N."/>
            <person name="Mavromatis K."/>
            <person name="Markowitz V."/>
            <person name="Szeto E."/>
            <person name="Ivanova N."/>
            <person name="Mikhailova N."/>
            <person name="Ovchinnikova G."/>
            <person name="Pagani I."/>
            <person name="Pati A."/>
            <person name="Goodwin L."/>
            <person name="Peters L."/>
            <person name="Pitluck S."/>
            <person name="Woyke T."/>
            <person name="Kerfeld C."/>
        </authorList>
    </citation>
    <scope>NUCLEOTIDE SEQUENCE [LARGE SCALE GENOMIC DNA]</scope>
    <source>
        <strain evidence="2 3">PCC 7112</strain>
    </source>
</reference>
<dbReference type="InterPro" id="IPR011335">
    <property type="entry name" value="Restrct_endonuc-II-like"/>
</dbReference>
<dbReference type="STRING" id="179408.Osc7112_5165"/>
<dbReference type="PATRIC" id="fig|179408.3.peg.6455"/>
<keyword evidence="3" id="KW-1185">Reference proteome</keyword>
<dbReference type="PANTHER" id="PTHR34107:SF7">
    <property type="entry name" value="SLR2092 PROTEIN"/>
    <property type="match status" value="1"/>
</dbReference>
<evidence type="ECO:0000259" key="1">
    <source>
        <dbReference type="Pfam" id="PF05685"/>
    </source>
</evidence>